<organism evidence="3">
    <name type="scientific">marine sediment metagenome</name>
    <dbReference type="NCBI Taxonomy" id="412755"/>
    <lineage>
        <taxon>unclassified sequences</taxon>
        <taxon>metagenomes</taxon>
        <taxon>ecological metagenomes</taxon>
    </lineage>
</organism>
<gene>
    <name evidence="3" type="ORF">LCGC14_0824970</name>
</gene>
<evidence type="ECO:0000259" key="2">
    <source>
        <dbReference type="Pfam" id="PF09681"/>
    </source>
</evidence>
<sequence length="139" mass="16065">MSPHRTQKRRWFKFYAAESINGSIRYQCTPAERGTWYDLLAFSSLCTNTGTICDREGVPFPLSFIANRLNIRLALLKRTLEVCEQDGRISQDETGIHITNWGKYQSEYDRQKPYRQGKDNPEAKPGPEPTDNDPSYVPF</sequence>
<accession>A0A0F9Q2Z1</accession>
<reference evidence="3" key="1">
    <citation type="journal article" date="2015" name="Nature">
        <title>Complex archaea that bridge the gap between prokaryotes and eukaryotes.</title>
        <authorList>
            <person name="Spang A."/>
            <person name="Saw J.H."/>
            <person name="Jorgensen S.L."/>
            <person name="Zaremba-Niedzwiedzka K."/>
            <person name="Martijn J."/>
            <person name="Lind A.E."/>
            <person name="van Eijk R."/>
            <person name="Schleper C."/>
            <person name="Guy L."/>
            <person name="Ettema T.J."/>
        </authorList>
    </citation>
    <scope>NUCLEOTIDE SEQUENCE</scope>
</reference>
<dbReference type="AlphaFoldDB" id="A0A0F9Q2Z1"/>
<feature type="domain" description="Phage replisome organiser N-terminal" evidence="2">
    <location>
        <begin position="36"/>
        <end position="112"/>
    </location>
</feature>
<feature type="compositionally biased region" description="Basic and acidic residues" evidence="1">
    <location>
        <begin position="107"/>
        <end position="122"/>
    </location>
</feature>
<evidence type="ECO:0000313" key="3">
    <source>
        <dbReference type="EMBL" id="KKN31347.1"/>
    </source>
</evidence>
<dbReference type="InterPro" id="IPR010056">
    <property type="entry name" value="Phage_rep_org__N"/>
</dbReference>
<name>A0A0F9Q2Z1_9ZZZZ</name>
<evidence type="ECO:0000256" key="1">
    <source>
        <dbReference type="SAM" id="MobiDB-lite"/>
    </source>
</evidence>
<dbReference type="Pfam" id="PF09681">
    <property type="entry name" value="Phage_rep_org_N"/>
    <property type="match status" value="1"/>
</dbReference>
<comment type="caution">
    <text evidence="3">The sequence shown here is derived from an EMBL/GenBank/DDBJ whole genome shotgun (WGS) entry which is preliminary data.</text>
</comment>
<dbReference type="EMBL" id="LAZR01002337">
    <property type="protein sequence ID" value="KKN31347.1"/>
    <property type="molecule type" value="Genomic_DNA"/>
</dbReference>
<feature type="region of interest" description="Disordered" evidence="1">
    <location>
        <begin position="107"/>
        <end position="139"/>
    </location>
</feature>
<proteinExistence type="predicted"/>
<protein>
    <recommendedName>
        <fullName evidence="2">Phage replisome organiser N-terminal domain-containing protein</fullName>
    </recommendedName>
</protein>